<dbReference type="Proteomes" id="UP000729357">
    <property type="component" value="Unassembled WGS sequence"/>
</dbReference>
<feature type="region of interest" description="Disordered" evidence="1">
    <location>
        <begin position="394"/>
        <end position="458"/>
    </location>
</feature>
<proteinExistence type="predicted"/>
<feature type="region of interest" description="Disordered" evidence="1">
    <location>
        <begin position="671"/>
        <end position="696"/>
    </location>
</feature>
<feature type="compositionally biased region" description="Low complexity" evidence="1">
    <location>
        <begin position="187"/>
        <end position="196"/>
    </location>
</feature>
<sequence>MSQFEAAGANMNWDWQQFTPSSTPTTTVFDINLNNSNAATPTQTHLHHAFPTYDYAHHKRDSVASTATAASIDSNPHYVAYPRLHQQQQPYHSYDYATSPLFVQGQSQSQSQSQVPSQSQSQSQPQTFQMQTPPPTRGSSTKRRPQRLDSTTPLTSTALRQPNFDNATFDFTASQASMNSWTQLSGPSSAPLSAPAWTANQDDPFSHWSTQSSQSSQPSHASHSFRSQASSQSSAPSRPTITRSTSSNNVPYTTPTAAKNPSMAFNVDPMQPRSSPVQTKFSNVPEARPVSPAKPCLAPAFPSASGQGSPVKGAGLQRSNTVGNFLKPSPEIVSQASGAASSLGRSNSICNLPRRSSPLKRIARGSLSSIAETARPQVRTSVVLTIDANGTARTETRVIEESPSQSKKESQAIKDKYPNLWDDSDSDSDSTCGNRWPSRHDSLAHANAGQERSAKMARLDTSSENLEMARLPRSNSTASLKTPCKAAYAAAMQLRRQGSAKKQQRPSSVQSRRNTLSSLNSSFENLAAMDLNKDEMHVKTDAGSALRQAAAHRVSPPNQLVRAVPSDPTPSSATRPRQLSQPQQPRQLQQIQQPHQIQQMQPPQAPQQIQQPQPQRPQHMQQVQQIQQLPPSNQTRVVVEDMAHQVADQQSATSQASICSSLSYLSVAQTRSPEEQGKWKPRRRHVPPPALPTHRRARGYDDLFPFEVSQLASVLCHAPPINTPRDGAVWTAYVSHTNQRIALLGPKLRASTSLPNFLPWSANHGSCYLHRHLNTKPLEDILAALRYEAEVRTQEVWQHVALAGALSASQTEQLALMDELQSLWLPPSKFMEKFDRLPAPRFAYQADGCVACILARMGGNLETAMALGALLLGSMRRSDMLSTRVCFCREWVRYTVEGDIDCVDTALADMETMGTKFRKARKWARQRAKAMAYLAGRDPLLLDSKSFPSQIRYQEPLNGNKTAPVHQPSLDLYRCEQHHPTYNSAKPQLLDPGCSAARDRPSVRGMPLQPRLQEPIPQESWKDRNMVLEPSSSSQISQSKVTASAVNSAAGKNSMDTPPSKTINTNLMSSPTSLYSELTSNPFLDGNSSPSPLDNRHLPPDLPFRLFERRCARDNDGSPSPPKNAVQWPKQTPLVKRLTADQFKDNLVPVPILARLDKSDRSIGALWKRRAKRSMADQGVIR</sequence>
<organism evidence="2 3">
    <name type="scientific">Aureobasidium melanogenum</name>
    <name type="common">Aureobasidium pullulans var. melanogenum</name>
    <dbReference type="NCBI Taxonomy" id="46634"/>
    <lineage>
        <taxon>Eukaryota</taxon>
        <taxon>Fungi</taxon>
        <taxon>Dikarya</taxon>
        <taxon>Ascomycota</taxon>
        <taxon>Pezizomycotina</taxon>
        <taxon>Dothideomycetes</taxon>
        <taxon>Dothideomycetidae</taxon>
        <taxon>Dothideales</taxon>
        <taxon>Saccotheciaceae</taxon>
        <taxon>Aureobasidium</taxon>
    </lineage>
</organism>
<feature type="region of interest" description="Disordered" evidence="1">
    <location>
        <begin position="181"/>
        <end position="290"/>
    </location>
</feature>
<feature type="compositionally biased region" description="Low complexity" evidence="1">
    <location>
        <begin position="104"/>
        <end position="131"/>
    </location>
</feature>
<feature type="compositionally biased region" description="Polar residues" evidence="1">
    <location>
        <begin position="1040"/>
        <end position="1062"/>
    </location>
</feature>
<dbReference type="EMBL" id="JAHFXS010002164">
    <property type="protein sequence ID" value="KAG9973640.1"/>
    <property type="molecule type" value="Genomic_DNA"/>
</dbReference>
<feature type="compositionally biased region" description="Polar residues" evidence="1">
    <location>
        <begin position="248"/>
        <end position="259"/>
    </location>
</feature>
<dbReference type="AlphaFoldDB" id="A0A9P8FGB4"/>
<feature type="region of interest" description="Disordered" evidence="1">
    <location>
        <begin position="541"/>
        <end position="628"/>
    </location>
</feature>
<feature type="region of interest" description="Disordered" evidence="1">
    <location>
        <begin position="104"/>
        <end position="163"/>
    </location>
</feature>
<gene>
    <name evidence="2" type="ORF">KCU98_g12512</name>
</gene>
<feature type="region of interest" description="Disordered" evidence="1">
    <location>
        <begin position="494"/>
        <end position="516"/>
    </location>
</feature>
<reference evidence="2" key="1">
    <citation type="journal article" date="2021" name="J Fungi (Basel)">
        <title>Virulence traits and population genomics of the black yeast Aureobasidium melanogenum.</title>
        <authorList>
            <person name="Cernosa A."/>
            <person name="Sun X."/>
            <person name="Gostincar C."/>
            <person name="Fang C."/>
            <person name="Gunde-Cimerman N."/>
            <person name="Song Z."/>
        </authorList>
    </citation>
    <scope>NUCLEOTIDE SEQUENCE</scope>
    <source>
        <strain evidence="2">EXF-9298</strain>
    </source>
</reference>
<protein>
    <submittedName>
        <fullName evidence="2">Uncharacterized protein</fullName>
    </submittedName>
</protein>
<feature type="region of interest" description="Disordered" evidence="1">
    <location>
        <begin position="1081"/>
        <end position="1100"/>
    </location>
</feature>
<evidence type="ECO:0000256" key="1">
    <source>
        <dbReference type="SAM" id="MobiDB-lite"/>
    </source>
</evidence>
<comment type="caution">
    <text evidence="2">The sequence shown here is derived from an EMBL/GenBank/DDBJ whole genome shotgun (WGS) entry which is preliminary data.</text>
</comment>
<name>A0A9P8FGB4_AURME</name>
<feature type="compositionally biased region" description="Low complexity" evidence="1">
    <location>
        <begin position="575"/>
        <end position="628"/>
    </location>
</feature>
<feature type="non-terminal residue" evidence="2">
    <location>
        <position position="1"/>
    </location>
</feature>
<feature type="compositionally biased region" description="Polar residues" evidence="1">
    <location>
        <begin position="148"/>
        <end position="163"/>
    </location>
</feature>
<feature type="compositionally biased region" description="Polar residues" evidence="1">
    <location>
        <begin position="1081"/>
        <end position="1092"/>
    </location>
</feature>
<evidence type="ECO:0000313" key="2">
    <source>
        <dbReference type="EMBL" id="KAG9973640.1"/>
    </source>
</evidence>
<reference evidence="2" key="2">
    <citation type="submission" date="2021-08" db="EMBL/GenBank/DDBJ databases">
        <authorList>
            <person name="Gostincar C."/>
            <person name="Sun X."/>
            <person name="Song Z."/>
            <person name="Gunde-Cimerman N."/>
        </authorList>
    </citation>
    <scope>NUCLEOTIDE SEQUENCE</scope>
    <source>
        <strain evidence="2">EXF-9298</strain>
    </source>
</reference>
<feature type="compositionally biased region" description="Low complexity" evidence="1">
    <location>
        <begin position="206"/>
        <end position="247"/>
    </location>
</feature>
<accession>A0A9P8FGB4</accession>
<keyword evidence="3" id="KW-1185">Reference proteome</keyword>
<feature type="compositionally biased region" description="Polar residues" evidence="1">
    <location>
        <begin position="272"/>
        <end position="282"/>
    </location>
</feature>
<evidence type="ECO:0000313" key="3">
    <source>
        <dbReference type="Proteomes" id="UP000729357"/>
    </source>
</evidence>
<feature type="region of interest" description="Disordered" evidence="1">
    <location>
        <begin position="982"/>
        <end position="1062"/>
    </location>
</feature>
<feature type="compositionally biased region" description="Basic and acidic residues" evidence="1">
    <location>
        <begin position="394"/>
        <end position="417"/>
    </location>
</feature>